<accession>A0ABP1PJE3</accession>
<sequence>MIGYKVTETLGGVGIGLKFQMDSQRRETTLSNNGTNELIANLDHELLDVRVRALKCLLRKLECGIISSEGLKDRVDLLDRCRRWLSSASEGSADGNKNLSLDSAEVEGIELVVQLLYELSKHREFRDLLRLQNVDSVLFKLKPYLSGDFKCQLDALVNSLVVGQFELSYEGAASEWFDNKTCPALTARTKPLDMYSSRQKPYEYDYNYKPYGELSQDRRSPSHPSPKDSDTSRSTPETQVVKKSNLALSSEDGWMQNIPFFVPSVDLAVTDRRIINSTVDSLSATSEPLVLMTVCFIRDTLTMDYPPELFIQDSSLLLALAQVTVSRWSDHRIPYMAIQTLLKISSNLRFRFSQLNSSEQYEIPGAPTSFLDKKHNNLYYDYDGISSYSSRMMQNPGTSSASPTDAVVENFVQLFKSFSRSLLYTSYDIHIWTVFDSFAFSMYKCVSTFPVDSKSLTLSLQGVLMELAHIWERKSDFHTVVGLCLVSASMLNSMKVHNETFIVSKDVRNMLRSLSYSPVIRSGWPELFEYFIQFSSMFDPSAGIMSDNQKDQDGDNSENHPKRKILNLLYAIQNASSHEEVAESVDSLRDVLLPITLNLRLGEDSLAYILQDAPWRDTFYRFLCIEPTTEGDETLLGRVLDLFSYILQNSLSAKAFKWITPLCCEKACTTLKLLASAAVKIEIRHGGTALSDLVRSLLEFYSAVFNHGSTLLSSQTKWEIFQIYTAILNSLEEAAYSNFALLTGVTKELATISEDKDIQSKLKANPILSLALIHRLTDAVMVLASNGVLFEGFKNTSAVYYLSICVVHMLFPMMKDEACKTFKGDWIDRCGRTFQIFSLSADLRTKCQAFQVCEIFTASSYTRPIFVESSFREAIVSLLQTAYSTFVDPKQPSFIKVRAGNTILNVLKDEDEKSRFALARRLQQEFSVLVDVSRLCSRVLWNSKISDVTKKSTEKSTDISNVTTTEVPFITPRVLTVVCKILMSFLQSVVESGNREAALHEVTSSGICQILFRIIMRHPLNSETNIRLWLDYCCALSTVLETLISLTKLDRTISIILIGEKKCLSMMFSLLDVEAPPAKGAYEEKADEVANALCGNIFNLATVLCCDAGNNFEDLERVAWTHQSVLFTKLADWLRVSAPVVSRRAALGFSHGFLSILSHRTVSEQGANYKVPAHPFLCRKWKDNFTYGQALCENLINILKNAVDYGERMSAMKSLAALFSLSCSSVQYAVDGNGFIEFCVQKLHDLGCKYYDTKNTSINKKNTSPFLTETLSYVELLSCIFYVSSEAKRLALQSNFPDILHKIFGWWTCLSDFSLLHAYIEALLNFTEEFPEGALALTLTSNVIGVGPRRVPTQQSIFMEIIGILEKDLSNVEHNPNLKSVEIIFELLKNFCFVQECRNILLKSSVIAFLKKLHNQETKKWGNKQNTVKANYLDFLVHASAHSDVQSCIAKIPEGLEILVQVMEADTPPASTLALKVLRNLCFQQANKGRLLSENMFMPSLSNKLSQSSDLNEIEHATISLWALVANYEKGRLFAKKAYCGESISKALTRVKKMEQTSNTDSEEITRVISLLETVQKLIGTSNPAKQAMNSRSSSLSQV</sequence>
<protein>
    <recommendedName>
        <fullName evidence="4">Rotatin</fullName>
    </recommendedName>
</protein>
<evidence type="ECO:0000313" key="2">
    <source>
        <dbReference type="EMBL" id="CAL8069259.1"/>
    </source>
</evidence>
<dbReference type="PANTHER" id="PTHR31691">
    <property type="entry name" value="ROTATIN"/>
    <property type="match status" value="1"/>
</dbReference>
<name>A0ABP1PJE3_9HEXA</name>
<dbReference type="InterPro" id="IPR030791">
    <property type="entry name" value="Rotatin"/>
</dbReference>
<evidence type="ECO:0000313" key="3">
    <source>
        <dbReference type="Proteomes" id="UP001642540"/>
    </source>
</evidence>
<feature type="compositionally biased region" description="Polar residues" evidence="1">
    <location>
        <begin position="232"/>
        <end position="241"/>
    </location>
</feature>
<evidence type="ECO:0008006" key="4">
    <source>
        <dbReference type="Google" id="ProtNLM"/>
    </source>
</evidence>
<organism evidence="2 3">
    <name type="scientific">Orchesella dallaii</name>
    <dbReference type="NCBI Taxonomy" id="48710"/>
    <lineage>
        <taxon>Eukaryota</taxon>
        <taxon>Metazoa</taxon>
        <taxon>Ecdysozoa</taxon>
        <taxon>Arthropoda</taxon>
        <taxon>Hexapoda</taxon>
        <taxon>Collembola</taxon>
        <taxon>Entomobryomorpha</taxon>
        <taxon>Entomobryoidea</taxon>
        <taxon>Orchesellidae</taxon>
        <taxon>Orchesellinae</taxon>
        <taxon>Orchesella</taxon>
    </lineage>
</organism>
<feature type="compositionally biased region" description="Basic and acidic residues" evidence="1">
    <location>
        <begin position="215"/>
        <end position="231"/>
    </location>
</feature>
<dbReference type="InterPro" id="IPR016024">
    <property type="entry name" value="ARM-type_fold"/>
</dbReference>
<gene>
    <name evidence="2" type="ORF">ODALV1_LOCUS677</name>
</gene>
<evidence type="ECO:0000256" key="1">
    <source>
        <dbReference type="SAM" id="MobiDB-lite"/>
    </source>
</evidence>
<dbReference type="EMBL" id="CAXLJM020000004">
    <property type="protein sequence ID" value="CAL8069259.1"/>
    <property type="molecule type" value="Genomic_DNA"/>
</dbReference>
<proteinExistence type="predicted"/>
<feature type="region of interest" description="Disordered" evidence="1">
    <location>
        <begin position="213"/>
        <end position="241"/>
    </location>
</feature>
<dbReference type="SUPFAM" id="SSF48371">
    <property type="entry name" value="ARM repeat"/>
    <property type="match status" value="1"/>
</dbReference>
<reference evidence="2 3" key="1">
    <citation type="submission" date="2024-08" db="EMBL/GenBank/DDBJ databases">
        <authorList>
            <person name="Cucini C."/>
            <person name="Frati F."/>
        </authorList>
    </citation>
    <scope>NUCLEOTIDE SEQUENCE [LARGE SCALE GENOMIC DNA]</scope>
</reference>
<dbReference type="PANTHER" id="PTHR31691:SF1">
    <property type="entry name" value="ROTATIN"/>
    <property type="match status" value="1"/>
</dbReference>
<dbReference type="Gene3D" id="1.25.10.10">
    <property type="entry name" value="Leucine-rich Repeat Variant"/>
    <property type="match status" value="1"/>
</dbReference>
<dbReference type="InterPro" id="IPR011989">
    <property type="entry name" value="ARM-like"/>
</dbReference>
<dbReference type="Proteomes" id="UP001642540">
    <property type="component" value="Unassembled WGS sequence"/>
</dbReference>
<keyword evidence="3" id="KW-1185">Reference proteome</keyword>
<comment type="caution">
    <text evidence="2">The sequence shown here is derived from an EMBL/GenBank/DDBJ whole genome shotgun (WGS) entry which is preliminary data.</text>
</comment>